<comment type="caution">
    <text evidence="5">The sequence shown here is derived from an EMBL/GenBank/DDBJ whole genome shotgun (WGS) entry which is preliminary data.</text>
</comment>
<keyword evidence="2" id="KW-0238">DNA-binding</keyword>
<dbReference type="InterPro" id="IPR011010">
    <property type="entry name" value="DNA_brk_join_enz"/>
</dbReference>
<evidence type="ECO:0000313" key="6">
    <source>
        <dbReference type="Proteomes" id="UP000503840"/>
    </source>
</evidence>
<proteinExistence type="inferred from homology"/>
<dbReference type="Gene3D" id="1.10.443.10">
    <property type="entry name" value="Intergrase catalytic core"/>
    <property type="match status" value="1"/>
</dbReference>
<dbReference type="Pfam" id="PF00589">
    <property type="entry name" value="Phage_integrase"/>
    <property type="match status" value="1"/>
</dbReference>
<dbReference type="GO" id="GO:0015074">
    <property type="term" value="P:DNA integration"/>
    <property type="evidence" value="ECO:0007669"/>
    <property type="project" value="InterPro"/>
</dbReference>
<dbReference type="EMBL" id="BLVO01000013">
    <property type="protein sequence ID" value="GFM34237.1"/>
    <property type="molecule type" value="Genomic_DNA"/>
</dbReference>
<evidence type="ECO:0000259" key="4">
    <source>
        <dbReference type="PROSITE" id="PS51898"/>
    </source>
</evidence>
<dbReference type="InterPro" id="IPR013762">
    <property type="entry name" value="Integrase-like_cat_sf"/>
</dbReference>
<dbReference type="Proteomes" id="UP000503840">
    <property type="component" value="Unassembled WGS sequence"/>
</dbReference>
<organism evidence="5 6">
    <name type="scientific">Desulfovibrio subterraneus</name>
    <dbReference type="NCBI Taxonomy" id="2718620"/>
    <lineage>
        <taxon>Bacteria</taxon>
        <taxon>Pseudomonadati</taxon>
        <taxon>Thermodesulfobacteriota</taxon>
        <taxon>Desulfovibrionia</taxon>
        <taxon>Desulfovibrionales</taxon>
        <taxon>Desulfovibrionaceae</taxon>
        <taxon>Desulfovibrio</taxon>
    </lineage>
</organism>
<evidence type="ECO:0000313" key="5">
    <source>
        <dbReference type="EMBL" id="GFM34237.1"/>
    </source>
</evidence>
<dbReference type="PANTHER" id="PTHR30349">
    <property type="entry name" value="PHAGE INTEGRASE-RELATED"/>
    <property type="match status" value="1"/>
</dbReference>
<name>A0A7J0BKH6_9BACT</name>
<evidence type="ECO:0000256" key="2">
    <source>
        <dbReference type="ARBA" id="ARBA00023125"/>
    </source>
</evidence>
<dbReference type="CDD" id="cd00796">
    <property type="entry name" value="INT_Rci_Hp1_C"/>
    <property type="match status" value="1"/>
</dbReference>
<protein>
    <submittedName>
        <fullName evidence="5">Integrase</fullName>
    </submittedName>
</protein>
<reference evidence="5 6" key="1">
    <citation type="submission" date="2020-05" db="EMBL/GenBank/DDBJ databases">
        <title>Draft genome sequence of Desulfovibrio sp. strain HN2T.</title>
        <authorList>
            <person name="Ueno A."/>
            <person name="Tamazawa S."/>
            <person name="Tamamura S."/>
            <person name="Murakami T."/>
            <person name="Kiyama T."/>
            <person name="Inomata H."/>
            <person name="Amano Y."/>
            <person name="Miyakawa K."/>
            <person name="Tamaki H."/>
            <person name="Naganuma T."/>
            <person name="Kaneko K."/>
        </authorList>
    </citation>
    <scope>NUCLEOTIDE SEQUENCE [LARGE SCALE GENOMIC DNA]</scope>
    <source>
        <strain evidence="5 6">HN2</strain>
    </source>
</reference>
<dbReference type="PANTHER" id="PTHR30349:SF64">
    <property type="entry name" value="PROPHAGE INTEGRASE INTD-RELATED"/>
    <property type="match status" value="1"/>
</dbReference>
<dbReference type="RefSeq" id="WP_174405848.1">
    <property type="nucleotide sequence ID" value="NZ_BLVO01000013.1"/>
</dbReference>
<dbReference type="GO" id="GO:0003677">
    <property type="term" value="F:DNA binding"/>
    <property type="evidence" value="ECO:0007669"/>
    <property type="project" value="UniProtKB-KW"/>
</dbReference>
<comment type="similarity">
    <text evidence="1">Belongs to the 'phage' integrase family.</text>
</comment>
<dbReference type="InterPro" id="IPR010998">
    <property type="entry name" value="Integrase_recombinase_N"/>
</dbReference>
<dbReference type="InterPro" id="IPR050090">
    <property type="entry name" value="Tyrosine_recombinase_XerCD"/>
</dbReference>
<keyword evidence="6" id="KW-1185">Reference proteome</keyword>
<dbReference type="SUPFAM" id="SSF56349">
    <property type="entry name" value="DNA breaking-rejoining enzymes"/>
    <property type="match status" value="1"/>
</dbReference>
<dbReference type="AlphaFoldDB" id="A0A7J0BKH6"/>
<evidence type="ECO:0000256" key="3">
    <source>
        <dbReference type="ARBA" id="ARBA00023172"/>
    </source>
</evidence>
<dbReference type="InterPro" id="IPR002104">
    <property type="entry name" value="Integrase_catalytic"/>
</dbReference>
<evidence type="ECO:0000256" key="1">
    <source>
        <dbReference type="ARBA" id="ARBA00008857"/>
    </source>
</evidence>
<dbReference type="PROSITE" id="PS51898">
    <property type="entry name" value="TYR_RECOMBINASE"/>
    <property type="match status" value="1"/>
</dbReference>
<accession>A0A7J0BKH6</accession>
<feature type="domain" description="Tyr recombinase" evidence="4">
    <location>
        <begin position="141"/>
        <end position="318"/>
    </location>
</feature>
<gene>
    <name evidence="5" type="ORF">DSM101010T_26020</name>
</gene>
<keyword evidence="3" id="KW-0233">DNA recombination</keyword>
<sequence length="324" mass="36505">MFEKVGWKSEGVTAGYAKQVRDDRLRELRQGGVVTRTQKLTLDQAFEMYCSSHLAATDSERRVRSMYSAVVSPAFGHMYLSQISTRKLQEFVTGLHDVARPATIRHYIGIIKTVYNMMRTWGEYLGPSPVEGVVMPSVDNDRTRFLTQQEAAMLLDELCCRSVDTARIALLSLHTGMRAGEIFALRGENVNMNEGIIHIVDPKSGVSRVAYMSERVRRMMEAIQPVPGQWVFPARHGGQRAEVPDTFERAVADLGLNYGIEDARDKVVFHTLRHTFASWLISEGAAIKAVQELMGHSTIKMTERYAKLAPDKRKDAARLLNMLN</sequence>
<dbReference type="Gene3D" id="1.10.150.130">
    <property type="match status" value="1"/>
</dbReference>
<dbReference type="GO" id="GO:0006310">
    <property type="term" value="P:DNA recombination"/>
    <property type="evidence" value="ECO:0007669"/>
    <property type="project" value="UniProtKB-KW"/>
</dbReference>